<dbReference type="InterPro" id="IPR010326">
    <property type="entry name" value="EXOC3/Sec6"/>
</dbReference>
<evidence type="ECO:0000313" key="5">
    <source>
        <dbReference type="Proteomes" id="UP001203297"/>
    </source>
</evidence>
<dbReference type="Proteomes" id="UP001203297">
    <property type="component" value="Unassembled WGS sequence"/>
</dbReference>
<organism evidence="4 5">
    <name type="scientific">Multifurca ochricompacta</name>
    <dbReference type="NCBI Taxonomy" id="376703"/>
    <lineage>
        <taxon>Eukaryota</taxon>
        <taxon>Fungi</taxon>
        <taxon>Dikarya</taxon>
        <taxon>Basidiomycota</taxon>
        <taxon>Agaricomycotina</taxon>
        <taxon>Agaricomycetes</taxon>
        <taxon>Russulales</taxon>
        <taxon>Russulaceae</taxon>
        <taxon>Multifurca</taxon>
    </lineage>
</organism>
<accession>A0AAD4QRC2</accession>
<evidence type="ECO:0000256" key="2">
    <source>
        <dbReference type="ARBA" id="ARBA00022448"/>
    </source>
</evidence>
<evidence type="ECO:0000313" key="4">
    <source>
        <dbReference type="EMBL" id="KAI0305954.1"/>
    </source>
</evidence>
<dbReference type="Pfam" id="PF06046">
    <property type="entry name" value="Sec6"/>
    <property type="match status" value="2"/>
</dbReference>
<proteinExistence type="inferred from homology"/>
<comment type="similarity">
    <text evidence="1">Belongs to the SEC6 family.</text>
</comment>
<dbReference type="PANTHER" id="PTHR21292:SF1">
    <property type="entry name" value="EXOCYST COMPLEX COMPONENT 3"/>
    <property type="match status" value="1"/>
</dbReference>
<keyword evidence="5" id="KW-1185">Reference proteome</keyword>
<gene>
    <name evidence="4" type="ORF">B0F90DRAFT_1923648</name>
</gene>
<reference evidence="4" key="1">
    <citation type="journal article" date="2022" name="New Phytol.">
        <title>Evolutionary transition to the ectomycorrhizal habit in the genomes of a hyperdiverse lineage of mushroom-forming fungi.</title>
        <authorList>
            <person name="Looney B."/>
            <person name="Miyauchi S."/>
            <person name="Morin E."/>
            <person name="Drula E."/>
            <person name="Courty P.E."/>
            <person name="Kohler A."/>
            <person name="Kuo A."/>
            <person name="LaButti K."/>
            <person name="Pangilinan J."/>
            <person name="Lipzen A."/>
            <person name="Riley R."/>
            <person name="Andreopoulos W."/>
            <person name="He G."/>
            <person name="Johnson J."/>
            <person name="Nolan M."/>
            <person name="Tritt A."/>
            <person name="Barry K.W."/>
            <person name="Grigoriev I.V."/>
            <person name="Nagy L.G."/>
            <person name="Hibbett D."/>
            <person name="Henrissat B."/>
            <person name="Matheny P.B."/>
            <person name="Labbe J."/>
            <person name="Martin F.M."/>
        </authorList>
    </citation>
    <scope>NUCLEOTIDE SEQUENCE</scope>
    <source>
        <strain evidence="4">BPL690</strain>
    </source>
</reference>
<evidence type="ECO:0000256" key="3">
    <source>
        <dbReference type="ARBA" id="ARBA00022483"/>
    </source>
</evidence>
<dbReference type="GO" id="GO:0006887">
    <property type="term" value="P:exocytosis"/>
    <property type="evidence" value="ECO:0007669"/>
    <property type="project" value="UniProtKB-KW"/>
</dbReference>
<dbReference type="GO" id="GO:0000149">
    <property type="term" value="F:SNARE binding"/>
    <property type="evidence" value="ECO:0007669"/>
    <property type="project" value="TreeGrafter"/>
</dbReference>
<dbReference type="Gene3D" id="1.10.357.50">
    <property type="match status" value="2"/>
</dbReference>
<dbReference type="PANTHER" id="PTHR21292">
    <property type="entry name" value="EXOCYST COMPLEX COMPONENT SEC6-RELATED"/>
    <property type="match status" value="1"/>
</dbReference>
<sequence>MELSRNILPLARAGHPEAIAFRLVKKAAKLDAASKSAACFPPEWDIHSHFVWEYHRALDSTIQRLVASEPDATALLTLHAWLKEYKSGNEQSLIDDYLKLIVKKLDEWSTNLMRTAVAEFISRAEPPELDADEQYGMEDAVIFFQIVNQGVDAAMERSVDASDRRRVQENDGAPRPVGLVEYVIALANDQIKSADYAEALSAHPELLVSEKYHVIINERFKDAIDGYLDVAKKCTQTLIDIIFNDLRPAAKQIFQGPWYDGIIVQAVETIRDYMLEYQTYLNTSLLELLVKDLLDRFLVRYLTGHANAQKLHMPAG</sequence>
<evidence type="ECO:0000256" key="1">
    <source>
        <dbReference type="ARBA" id="ARBA00009447"/>
    </source>
</evidence>
<dbReference type="GO" id="GO:0000145">
    <property type="term" value="C:exocyst"/>
    <property type="evidence" value="ECO:0007669"/>
    <property type="project" value="InterPro"/>
</dbReference>
<dbReference type="AlphaFoldDB" id="A0AAD4QRC2"/>
<dbReference type="EMBL" id="WTXG01000004">
    <property type="protein sequence ID" value="KAI0305954.1"/>
    <property type="molecule type" value="Genomic_DNA"/>
</dbReference>
<protein>
    <submittedName>
        <fullName evidence="4">Exocyst complex component Sec6-domain-containing protein</fullName>
    </submittedName>
</protein>
<comment type="caution">
    <text evidence="4">The sequence shown here is derived from an EMBL/GenBank/DDBJ whole genome shotgun (WGS) entry which is preliminary data.</text>
</comment>
<dbReference type="InterPro" id="IPR042532">
    <property type="entry name" value="EXOC3/Sec6_C"/>
</dbReference>
<keyword evidence="3" id="KW-0268">Exocytosis</keyword>
<keyword evidence="2" id="KW-0813">Transport</keyword>
<name>A0AAD4QRC2_9AGAM</name>
<dbReference type="Gene3D" id="1.10.357.70">
    <property type="entry name" value="Exocyst complex component Sec6, C-terminal domain"/>
    <property type="match status" value="1"/>
</dbReference>
<dbReference type="GO" id="GO:0051601">
    <property type="term" value="P:exocyst localization"/>
    <property type="evidence" value="ECO:0007669"/>
    <property type="project" value="TreeGrafter"/>
</dbReference>